<dbReference type="InterPro" id="IPR051908">
    <property type="entry name" value="Ribosomal_N-acetyltransferase"/>
</dbReference>
<dbReference type="EMBL" id="CP159872">
    <property type="protein sequence ID" value="XCM78972.1"/>
    <property type="molecule type" value="Genomic_DNA"/>
</dbReference>
<proteinExistence type="predicted"/>
<evidence type="ECO:0000313" key="2">
    <source>
        <dbReference type="EMBL" id="XCM78972.1"/>
    </source>
</evidence>
<protein>
    <submittedName>
        <fullName evidence="2">GNAT family protein</fullName>
        <ecNumber evidence="2">2.-.-.-</ecNumber>
    </submittedName>
</protein>
<keyword evidence="2" id="KW-0808">Transferase</keyword>
<sequence>MPASEPTSEPTFVPTGLDLGDFRLVPWGHDSRTRGFLGALKAAAADPVIALWNPVRATEDISARAWIAARAAGWRTGTLAGFAAVSTDGDTLLGTVNVRWSDRADGLARIGYWTVPAARRRGIAVRATRAATRWAFDTADARRIELSHAAGNHLSCRVAERSGYRHEGTLRDSHRFGDGEYHDEHLHARLARDPEPA</sequence>
<dbReference type="Gene3D" id="3.40.630.30">
    <property type="match status" value="1"/>
</dbReference>
<dbReference type="GO" id="GO:0005737">
    <property type="term" value="C:cytoplasm"/>
    <property type="evidence" value="ECO:0007669"/>
    <property type="project" value="TreeGrafter"/>
</dbReference>
<name>A0AAU8JRR5_9ACTN</name>
<dbReference type="InterPro" id="IPR016181">
    <property type="entry name" value="Acyl_CoA_acyltransferase"/>
</dbReference>
<dbReference type="Pfam" id="PF13302">
    <property type="entry name" value="Acetyltransf_3"/>
    <property type="match status" value="1"/>
</dbReference>
<dbReference type="EC" id="2.-.-.-" evidence="2"/>
<dbReference type="PANTHER" id="PTHR43441">
    <property type="entry name" value="RIBOSOMAL-PROTEIN-SERINE ACETYLTRANSFERASE"/>
    <property type="match status" value="1"/>
</dbReference>
<organism evidence="2">
    <name type="scientific">Kitasatospora camelliae</name>
    <dbReference type="NCBI Taxonomy" id="3156397"/>
    <lineage>
        <taxon>Bacteria</taxon>
        <taxon>Bacillati</taxon>
        <taxon>Actinomycetota</taxon>
        <taxon>Actinomycetes</taxon>
        <taxon>Kitasatosporales</taxon>
        <taxon>Streptomycetaceae</taxon>
        <taxon>Kitasatospora</taxon>
    </lineage>
</organism>
<accession>A0AAU8JRR5</accession>
<dbReference type="GO" id="GO:1990189">
    <property type="term" value="F:protein N-terminal-serine acetyltransferase activity"/>
    <property type="evidence" value="ECO:0007669"/>
    <property type="project" value="TreeGrafter"/>
</dbReference>
<feature type="domain" description="N-acetyltransferase" evidence="1">
    <location>
        <begin position="38"/>
        <end position="193"/>
    </location>
</feature>
<evidence type="ECO:0000259" key="1">
    <source>
        <dbReference type="PROSITE" id="PS51186"/>
    </source>
</evidence>
<dbReference type="AlphaFoldDB" id="A0AAU8JRR5"/>
<dbReference type="CDD" id="cd04301">
    <property type="entry name" value="NAT_SF"/>
    <property type="match status" value="1"/>
</dbReference>
<reference evidence="2" key="1">
    <citation type="submission" date="2024-06" db="EMBL/GenBank/DDBJ databases">
        <title>The genome sequences of Kitasatospora sp. strain HUAS MG31.</title>
        <authorList>
            <person name="Mo P."/>
        </authorList>
    </citation>
    <scope>NUCLEOTIDE SEQUENCE</scope>
    <source>
        <strain evidence="2">HUAS MG31</strain>
    </source>
</reference>
<gene>
    <name evidence="2" type="ORF">ABWK59_08535</name>
</gene>
<dbReference type="RefSeq" id="WP_354639273.1">
    <property type="nucleotide sequence ID" value="NZ_CP159872.1"/>
</dbReference>
<dbReference type="PROSITE" id="PS51186">
    <property type="entry name" value="GNAT"/>
    <property type="match status" value="1"/>
</dbReference>
<dbReference type="InterPro" id="IPR000182">
    <property type="entry name" value="GNAT_dom"/>
</dbReference>
<dbReference type="PANTHER" id="PTHR43441:SF10">
    <property type="entry name" value="ACETYLTRANSFERASE"/>
    <property type="match status" value="1"/>
</dbReference>
<dbReference type="GO" id="GO:0008999">
    <property type="term" value="F:protein-N-terminal-alanine acetyltransferase activity"/>
    <property type="evidence" value="ECO:0007669"/>
    <property type="project" value="TreeGrafter"/>
</dbReference>
<dbReference type="KEGG" id="kcm:ABWK59_08535"/>
<dbReference type="SUPFAM" id="SSF55729">
    <property type="entry name" value="Acyl-CoA N-acyltransferases (Nat)"/>
    <property type="match status" value="1"/>
</dbReference>